<proteinExistence type="predicted"/>
<reference evidence="10 11" key="1">
    <citation type="submission" date="2020-01" db="EMBL/GenBank/DDBJ databases">
        <title>Genome analysis of Anaerocolumna sp. CBA3638.</title>
        <authorList>
            <person name="Kim J."/>
            <person name="Roh S.W."/>
        </authorList>
    </citation>
    <scope>NUCLEOTIDE SEQUENCE [LARGE SCALE GENOMIC DNA]</scope>
    <source>
        <strain evidence="10 11">CBA3638</strain>
    </source>
</reference>
<evidence type="ECO:0000256" key="6">
    <source>
        <dbReference type="PROSITE-ProRule" id="PRU00169"/>
    </source>
</evidence>
<dbReference type="InterPro" id="IPR016032">
    <property type="entry name" value="Sig_transdc_resp-reg_C-effctor"/>
</dbReference>
<dbReference type="SUPFAM" id="SSF52172">
    <property type="entry name" value="CheY-like"/>
    <property type="match status" value="1"/>
</dbReference>
<dbReference type="AlphaFoldDB" id="A0A6P1TSD8"/>
<sequence length="224" mass="26514">MYKIMIIEDDLTIASLLNENIKKWGFESYYITDFNEILNEFQNRKPHLILLDISLPFYNGFYWCCEIRKISNVPIVFLSSHTENLDIVMAMNMGGDDYITKPFSLDIVIAKIQALLRRTYDYYREVETLEVKGVLLNLKDTVLSYQNNKIELTKNEYKIMRLLMENKNKVVSREEIMKSLWDSDCFIDDNTLTVNVNRLRKKLEEFGLKDYIITKKGMGYLVHD</sequence>
<dbReference type="SUPFAM" id="SSF46894">
    <property type="entry name" value="C-terminal effector domain of the bipartite response regulators"/>
    <property type="match status" value="1"/>
</dbReference>
<evidence type="ECO:0000256" key="3">
    <source>
        <dbReference type="ARBA" id="ARBA00023125"/>
    </source>
</evidence>
<dbReference type="SMART" id="SM00862">
    <property type="entry name" value="Trans_reg_C"/>
    <property type="match status" value="1"/>
</dbReference>
<feature type="domain" description="Response regulatory" evidence="8">
    <location>
        <begin position="3"/>
        <end position="116"/>
    </location>
</feature>
<dbReference type="InterPro" id="IPR001789">
    <property type="entry name" value="Sig_transdc_resp-reg_receiver"/>
</dbReference>
<dbReference type="InterPro" id="IPR039420">
    <property type="entry name" value="WalR-like"/>
</dbReference>
<keyword evidence="4" id="KW-0804">Transcription</keyword>
<dbReference type="GO" id="GO:0005829">
    <property type="term" value="C:cytosol"/>
    <property type="evidence" value="ECO:0007669"/>
    <property type="project" value="TreeGrafter"/>
</dbReference>
<dbReference type="InterPro" id="IPR001867">
    <property type="entry name" value="OmpR/PhoB-type_DNA-bd"/>
</dbReference>
<dbReference type="GO" id="GO:0032993">
    <property type="term" value="C:protein-DNA complex"/>
    <property type="evidence" value="ECO:0007669"/>
    <property type="project" value="TreeGrafter"/>
</dbReference>
<dbReference type="GO" id="GO:0000156">
    <property type="term" value="F:phosphorelay response regulator activity"/>
    <property type="evidence" value="ECO:0007669"/>
    <property type="project" value="TreeGrafter"/>
</dbReference>
<dbReference type="EMBL" id="CP048000">
    <property type="protein sequence ID" value="QHQ62415.1"/>
    <property type="molecule type" value="Genomic_DNA"/>
</dbReference>
<dbReference type="CDD" id="cd18159">
    <property type="entry name" value="REC_OmpR_NsrR-like"/>
    <property type="match status" value="1"/>
</dbReference>
<dbReference type="GO" id="GO:0000976">
    <property type="term" value="F:transcription cis-regulatory region binding"/>
    <property type="evidence" value="ECO:0007669"/>
    <property type="project" value="TreeGrafter"/>
</dbReference>
<dbReference type="PROSITE" id="PS50110">
    <property type="entry name" value="RESPONSE_REGULATORY"/>
    <property type="match status" value="1"/>
</dbReference>
<keyword evidence="11" id="KW-1185">Reference proteome</keyword>
<dbReference type="PROSITE" id="PS51755">
    <property type="entry name" value="OMPR_PHOB"/>
    <property type="match status" value="1"/>
</dbReference>
<dbReference type="GO" id="GO:0006355">
    <property type="term" value="P:regulation of DNA-templated transcription"/>
    <property type="evidence" value="ECO:0007669"/>
    <property type="project" value="InterPro"/>
</dbReference>
<evidence type="ECO:0000259" key="8">
    <source>
        <dbReference type="PROSITE" id="PS50110"/>
    </source>
</evidence>
<evidence type="ECO:0000313" key="10">
    <source>
        <dbReference type="EMBL" id="QHQ62415.1"/>
    </source>
</evidence>
<feature type="DNA-binding region" description="OmpR/PhoB-type" evidence="7">
    <location>
        <begin position="126"/>
        <end position="224"/>
    </location>
</feature>
<evidence type="ECO:0000256" key="5">
    <source>
        <dbReference type="ARBA" id="ARBA00024867"/>
    </source>
</evidence>
<feature type="modified residue" description="4-aspartylphosphate" evidence="6">
    <location>
        <position position="52"/>
    </location>
</feature>
<dbReference type="InterPro" id="IPR036388">
    <property type="entry name" value="WH-like_DNA-bd_sf"/>
</dbReference>
<evidence type="ECO:0000256" key="1">
    <source>
        <dbReference type="ARBA" id="ARBA00018672"/>
    </source>
</evidence>
<dbReference type="Pfam" id="PF00486">
    <property type="entry name" value="Trans_reg_C"/>
    <property type="match status" value="1"/>
</dbReference>
<gene>
    <name evidence="10" type="ORF">Ana3638_17845</name>
</gene>
<evidence type="ECO:0000313" key="11">
    <source>
        <dbReference type="Proteomes" id="UP000464314"/>
    </source>
</evidence>
<keyword evidence="6" id="KW-0597">Phosphoprotein</keyword>
<dbReference type="PANTHER" id="PTHR48111:SF43">
    <property type="entry name" value="STAGE 0 SPORULATION PROTEIN A HOMOLOG"/>
    <property type="match status" value="1"/>
</dbReference>
<evidence type="ECO:0000256" key="7">
    <source>
        <dbReference type="PROSITE-ProRule" id="PRU01091"/>
    </source>
</evidence>
<dbReference type="SMART" id="SM00448">
    <property type="entry name" value="REC"/>
    <property type="match status" value="1"/>
</dbReference>
<organism evidence="10 11">
    <name type="scientific">Anaerocolumna sedimenticola</name>
    <dbReference type="NCBI Taxonomy" id="2696063"/>
    <lineage>
        <taxon>Bacteria</taxon>
        <taxon>Bacillati</taxon>
        <taxon>Bacillota</taxon>
        <taxon>Clostridia</taxon>
        <taxon>Lachnospirales</taxon>
        <taxon>Lachnospiraceae</taxon>
        <taxon>Anaerocolumna</taxon>
    </lineage>
</organism>
<dbReference type="Gene3D" id="1.10.10.10">
    <property type="entry name" value="Winged helix-like DNA-binding domain superfamily/Winged helix DNA-binding domain"/>
    <property type="match status" value="1"/>
</dbReference>
<dbReference type="CDD" id="cd00383">
    <property type="entry name" value="trans_reg_C"/>
    <property type="match status" value="1"/>
</dbReference>
<dbReference type="RefSeq" id="WP_161839239.1">
    <property type="nucleotide sequence ID" value="NZ_CP048000.1"/>
</dbReference>
<keyword evidence="2" id="KW-0805">Transcription regulation</keyword>
<dbReference type="KEGG" id="anr:Ana3638_17845"/>
<name>A0A6P1TSD8_9FIRM</name>
<feature type="domain" description="OmpR/PhoB-type" evidence="9">
    <location>
        <begin position="126"/>
        <end position="224"/>
    </location>
</feature>
<evidence type="ECO:0000256" key="2">
    <source>
        <dbReference type="ARBA" id="ARBA00023015"/>
    </source>
</evidence>
<dbReference type="Gene3D" id="3.40.50.2300">
    <property type="match status" value="1"/>
</dbReference>
<protein>
    <recommendedName>
        <fullName evidence="1">Stage 0 sporulation protein A homolog</fullName>
    </recommendedName>
</protein>
<dbReference type="Proteomes" id="UP000464314">
    <property type="component" value="Chromosome"/>
</dbReference>
<keyword evidence="3 7" id="KW-0238">DNA-binding</keyword>
<dbReference type="InterPro" id="IPR011006">
    <property type="entry name" value="CheY-like_superfamily"/>
</dbReference>
<evidence type="ECO:0000256" key="4">
    <source>
        <dbReference type="ARBA" id="ARBA00023163"/>
    </source>
</evidence>
<accession>A0A6P1TSD8</accession>
<dbReference type="PANTHER" id="PTHR48111">
    <property type="entry name" value="REGULATOR OF RPOS"/>
    <property type="match status" value="1"/>
</dbReference>
<dbReference type="Pfam" id="PF00072">
    <property type="entry name" value="Response_reg"/>
    <property type="match status" value="1"/>
</dbReference>
<evidence type="ECO:0000259" key="9">
    <source>
        <dbReference type="PROSITE" id="PS51755"/>
    </source>
</evidence>
<dbReference type="Gene3D" id="6.10.250.690">
    <property type="match status" value="1"/>
</dbReference>
<comment type="function">
    <text evidence="5">May play the central regulatory role in sporulation. It may be an element of the effector pathway responsible for the activation of sporulation genes in response to nutritional stress. Spo0A may act in concert with spo0H (a sigma factor) to control the expression of some genes that are critical to the sporulation process.</text>
</comment>